<evidence type="ECO:0000313" key="2">
    <source>
        <dbReference type="Proteomes" id="UP001469553"/>
    </source>
</evidence>
<comment type="caution">
    <text evidence="1">The sequence shown here is derived from an EMBL/GenBank/DDBJ whole genome shotgun (WGS) entry which is preliminary data.</text>
</comment>
<reference evidence="1 2" key="1">
    <citation type="submission" date="2021-06" db="EMBL/GenBank/DDBJ databases">
        <authorList>
            <person name="Palmer J.M."/>
        </authorList>
    </citation>
    <scope>NUCLEOTIDE SEQUENCE [LARGE SCALE GENOMIC DNA]</scope>
    <source>
        <strain evidence="1 2">AS_MEX2019</strain>
        <tissue evidence="1">Muscle</tissue>
    </source>
</reference>
<keyword evidence="2" id="KW-1185">Reference proteome</keyword>
<evidence type="ECO:0000313" key="1">
    <source>
        <dbReference type="EMBL" id="MEQ2313967.1"/>
    </source>
</evidence>
<proteinExistence type="predicted"/>
<dbReference type="EMBL" id="JAHRIP010085007">
    <property type="protein sequence ID" value="MEQ2313967.1"/>
    <property type="molecule type" value="Genomic_DNA"/>
</dbReference>
<protein>
    <submittedName>
        <fullName evidence="1">Uncharacterized protein</fullName>
    </submittedName>
</protein>
<name>A0ABV1A7A2_9TELE</name>
<accession>A0ABV1A7A2</accession>
<organism evidence="1 2">
    <name type="scientific">Ameca splendens</name>
    <dbReference type="NCBI Taxonomy" id="208324"/>
    <lineage>
        <taxon>Eukaryota</taxon>
        <taxon>Metazoa</taxon>
        <taxon>Chordata</taxon>
        <taxon>Craniata</taxon>
        <taxon>Vertebrata</taxon>
        <taxon>Euteleostomi</taxon>
        <taxon>Actinopterygii</taxon>
        <taxon>Neopterygii</taxon>
        <taxon>Teleostei</taxon>
        <taxon>Neoteleostei</taxon>
        <taxon>Acanthomorphata</taxon>
        <taxon>Ovalentaria</taxon>
        <taxon>Atherinomorphae</taxon>
        <taxon>Cyprinodontiformes</taxon>
        <taxon>Goodeidae</taxon>
        <taxon>Ameca</taxon>
    </lineage>
</organism>
<sequence>MRWTSLGSPPHSYISGGDCDYGEKILHYTQTSTCMGTLFSSLQLLSSTRRQSTESSFSLVTFVDYTGSHSECIRPAFRHPCLSSVSSAYFGSCYQLLFTLDLTQYYIE</sequence>
<gene>
    <name evidence="1" type="ORF">AMECASPLE_007295</name>
</gene>
<dbReference type="Proteomes" id="UP001469553">
    <property type="component" value="Unassembled WGS sequence"/>
</dbReference>